<dbReference type="InterPro" id="IPR034215">
    <property type="entry name" value="RBM42_RRM"/>
</dbReference>
<dbReference type="AlphaFoldDB" id="A0A3R6WH91"/>
<dbReference type="Proteomes" id="UP000285060">
    <property type="component" value="Unassembled WGS sequence"/>
</dbReference>
<dbReference type="InterPro" id="IPR035979">
    <property type="entry name" value="RBD_domain_sf"/>
</dbReference>
<dbReference type="SUPFAM" id="SSF54928">
    <property type="entry name" value="RNA-binding domain, RBD"/>
    <property type="match status" value="1"/>
</dbReference>
<dbReference type="InterPro" id="IPR050825">
    <property type="entry name" value="RBM42_RBP45_47-like"/>
</dbReference>
<name>A0A3R6WH91_9STRA</name>
<keyword evidence="1 2" id="KW-0694">RNA-binding</keyword>
<proteinExistence type="predicted"/>
<dbReference type="Pfam" id="PF00076">
    <property type="entry name" value="RRM_1"/>
    <property type="match status" value="1"/>
</dbReference>
<dbReference type="PANTHER" id="PTHR47640">
    <property type="entry name" value="TRNA SELENOCYSTEINE 1-ASSOCIATED PROTEIN 1-RELATED-RELATED"/>
    <property type="match status" value="1"/>
</dbReference>
<accession>A0A3R6WH91</accession>
<evidence type="ECO:0000256" key="3">
    <source>
        <dbReference type="SAM" id="Coils"/>
    </source>
</evidence>
<keyword evidence="6" id="KW-1185">Reference proteome</keyword>
<dbReference type="PROSITE" id="PS50102">
    <property type="entry name" value="RRM"/>
    <property type="match status" value="1"/>
</dbReference>
<dbReference type="VEuPathDB" id="FungiDB:H310_13734"/>
<comment type="caution">
    <text evidence="5">The sequence shown here is derived from an EMBL/GenBank/DDBJ whole genome shotgun (WGS) entry which is preliminary data.</text>
</comment>
<dbReference type="EMBL" id="QUSY01001218">
    <property type="protein sequence ID" value="RHY25691.1"/>
    <property type="molecule type" value="Genomic_DNA"/>
</dbReference>
<dbReference type="InterPro" id="IPR000504">
    <property type="entry name" value="RRM_dom"/>
</dbReference>
<gene>
    <name evidence="5" type="ORF">DYB32_008161</name>
</gene>
<dbReference type="SMART" id="SM00360">
    <property type="entry name" value="RRM"/>
    <property type="match status" value="1"/>
</dbReference>
<dbReference type="Gene3D" id="3.30.70.330">
    <property type="match status" value="1"/>
</dbReference>
<dbReference type="InterPro" id="IPR012677">
    <property type="entry name" value="Nucleotide-bd_a/b_plait_sf"/>
</dbReference>
<keyword evidence="3" id="KW-0175">Coiled coil</keyword>
<evidence type="ECO:0000256" key="1">
    <source>
        <dbReference type="ARBA" id="ARBA00022884"/>
    </source>
</evidence>
<reference evidence="5 6" key="1">
    <citation type="submission" date="2018-08" db="EMBL/GenBank/DDBJ databases">
        <title>Aphanomyces genome sequencing and annotation.</title>
        <authorList>
            <person name="Minardi D."/>
            <person name="Oidtmann B."/>
            <person name="Van Der Giezen M."/>
            <person name="Studholme D.J."/>
        </authorList>
    </citation>
    <scope>NUCLEOTIDE SEQUENCE [LARGE SCALE GENOMIC DNA]</scope>
    <source>
        <strain evidence="5 6">NJM0002</strain>
    </source>
</reference>
<evidence type="ECO:0000313" key="5">
    <source>
        <dbReference type="EMBL" id="RHY25691.1"/>
    </source>
</evidence>
<feature type="coiled-coil region" evidence="3">
    <location>
        <begin position="15"/>
        <end position="42"/>
    </location>
</feature>
<evidence type="ECO:0000256" key="2">
    <source>
        <dbReference type="PROSITE-ProRule" id="PRU00176"/>
    </source>
</evidence>
<organism evidence="5 6">
    <name type="scientific">Aphanomyces invadans</name>
    <dbReference type="NCBI Taxonomy" id="157072"/>
    <lineage>
        <taxon>Eukaryota</taxon>
        <taxon>Sar</taxon>
        <taxon>Stramenopiles</taxon>
        <taxon>Oomycota</taxon>
        <taxon>Saprolegniomycetes</taxon>
        <taxon>Saprolegniales</taxon>
        <taxon>Verrucalvaceae</taxon>
        <taxon>Aphanomyces</taxon>
    </lineage>
</organism>
<dbReference type="GO" id="GO:0003729">
    <property type="term" value="F:mRNA binding"/>
    <property type="evidence" value="ECO:0007669"/>
    <property type="project" value="InterPro"/>
</dbReference>
<dbReference type="PANTHER" id="PTHR47640:SF11">
    <property type="entry name" value="RNA-BINDING PROTEIN 42"/>
    <property type="match status" value="1"/>
</dbReference>
<protein>
    <recommendedName>
        <fullName evidence="4">RRM domain-containing protein</fullName>
    </recommendedName>
</protein>
<dbReference type="CDD" id="cd12383">
    <property type="entry name" value="RRM_RBM42"/>
    <property type="match status" value="1"/>
</dbReference>
<feature type="domain" description="RRM" evidence="4">
    <location>
        <begin position="239"/>
        <end position="317"/>
    </location>
</feature>
<sequence length="339" mass="37326">MVGSTILQRFGQVRKHRTTAMAESLEDELARFQAEIASLEAGGSSESTPVVDSAVPEAKAPTKRPLENGDIDLDEVARKRQKAIEVANKLLKAAAAAPTPQPAPFRPAPTVIVRAPTKRVDKPPVEDPLSSSYVAPTIQHGALRMDLPSSTPNVSIMHGQSLPMGAAVQMEPMIDHKTGLPLSTKEQLIFNQQQSVYRYKPQHNFTATHQAPSDKKFLRAAAGKVWEDATLAEWPENDFRLFCGDLGNEVTDELLSQAFAAYASFAMARVVRDKITHVSKGFGFVSFLDGLDAMKAMREMNGKYIGNRPVKITKGKWQERALEVVKKKKKGGKKNRHLF</sequence>
<evidence type="ECO:0000313" key="6">
    <source>
        <dbReference type="Proteomes" id="UP000285060"/>
    </source>
</evidence>
<evidence type="ECO:0000259" key="4">
    <source>
        <dbReference type="PROSITE" id="PS50102"/>
    </source>
</evidence>